<dbReference type="Pfam" id="PF14833">
    <property type="entry name" value="NAD_binding_11"/>
    <property type="match status" value="1"/>
</dbReference>
<dbReference type="InterPro" id="IPR008927">
    <property type="entry name" value="6-PGluconate_DH-like_C_sf"/>
</dbReference>
<evidence type="ECO:0000256" key="2">
    <source>
        <dbReference type="ARBA" id="ARBA00023002"/>
    </source>
</evidence>
<evidence type="ECO:0000313" key="6">
    <source>
        <dbReference type="EMBL" id="MFD2170580.1"/>
    </source>
</evidence>
<evidence type="ECO:0000259" key="5">
    <source>
        <dbReference type="Pfam" id="PF14833"/>
    </source>
</evidence>
<dbReference type="InterPro" id="IPR029154">
    <property type="entry name" value="HIBADH-like_NADP-bd"/>
</dbReference>
<accession>A0ABW4ZYE5</accession>
<comment type="similarity">
    <text evidence="1">Belongs to the HIBADH-related family.</text>
</comment>
<dbReference type="SUPFAM" id="SSF51735">
    <property type="entry name" value="NAD(P)-binding Rossmann-fold domains"/>
    <property type="match status" value="1"/>
</dbReference>
<evidence type="ECO:0000256" key="1">
    <source>
        <dbReference type="ARBA" id="ARBA00009080"/>
    </source>
</evidence>
<feature type="domain" description="3-hydroxyisobutyrate dehydrogenase-like NAD-binding" evidence="5">
    <location>
        <begin position="175"/>
        <end position="292"/>
    </location>
</feature>
<dbReference type="GO" id="GO:0016491">
    <property type="term" value="F:oxidoreductase activity"/>
    <property type="evidence" value="ECO:0007669"/>
    <property type="project" value="UniProtKB-KW"/>
</dbReference>
<keyword evidence="3" id="KW-0520">NAD</keyword>
<dbReference type="EC" id="1.1.-.-" evidence="6"/>
<dbReference type="Gene3D" id="3.40.50.720">
    <property type="entry name" value="NAD(P)-binding Rossmann-like Domain"/>
    <property type="match status" value="1"/>
</dbReference>
<dbReference type="InterPro" id="IPR006115">
    <property type="entry name" value="6PGDH_NADP-bd"/>
</dbReference>
<evidence type="ECO:0000313" key="7">
    <source>
        <dbReference type="Proteomes" id="UP001597343"/>
    </source>
</evidence>
<organism evidence="6 7">
    <name type="scientific">Tumebacillus lipolyticus</name>
    <dbReference type="NCBI Taxonomy" id="1280370"/>
    <lineage>
        <taxon>Bacteria</taxon>
        <taxon>Bacillati</taxon>
        <taxon>Bacillota</taxon>
        <taxon>Bacilli</taxon>
        <taxon>Bacillales</taxon>
        <taxon>Alicyclobacillaceae</taxon>
        <taxon>Tumebacillus</taxon>
    </lineage>
</organism>
<dbReference type="PANTHER" id="PTHR43060">
    <property type="entry name" value="3-HYDROXYISOBUTYRATE DEHYDROGENASE-LIKE 1, MITOCHONDRIAL-RELATED"/>
    <property type="match status" value="1"/>
</dbReference>
<dbReference type="InterPro" id="IPR036291">
    <property type="entry name" value="NAD(P)-bd_dom_sf"/>
</dbReference>
<dbReference type="SUPFAM" id="SSF48179">
    <property type="entry name" value="6-phosphogluconate dehydrogenase C-terminal domain-like"/>
    <property type="match status" value="1"/>
</dbReference>
<dbReference type="InterPro" id="IPR013328">
    <property type="entry name" value="6PGD_dom2"/>
</dbReference>
<protein>
    <submittedName>
        <fullName evidence="6">NAD(P)-dependent oxidoreductase</fullName>
        <ecNumber evidence="6">1.1.-.-</ecNumber>
    </submittedName>
</protein>
<dbReference type="EMBL" id="JBHUIO010000005">
    <property type="protein sequence ID" value="MFD2170580.1"/>
    <property type="molecule type" value="Genomic_DNA"/>
</dbReference>
<dbReference type="Pfam" id="PF03446">
    <property type="entry name" value="NAD_binding_2"/>
    <property type="match status" value="1"/>
</dbReference>
<dbReference type="RefSeq" id="WP_386046626.1">
    <property type="nucleotide sequence ID" value="NZ_JBHUIO010000005.1"/>
</dbReference>
<dbReference type="PANTHER" id="PTHR43060:SF15">
    <property type="entry name" value="3-HYDROXYISOBUTYRATE DEHYDROGENASE-LIKE 1, MITOCHONDRIAL-RELATED"/>
    <property type="match status" value="1"/>
</dbReference>
<name>A0ABW4ZYE5_9BACL</name>
<feature type="domain" description="6-phosphogluconate dehydrogenase NADP-binding" evidence="4">
    <location>
        <begin position="13"/>
        <end position="167"/>
    </location>
</feature>
<proteinExistence type="inferred from homology"/>
<dbReference type="Proteomes" id="UP001597343">
    <property type="component" value="Unassembled WGS sequence"/>
</dbReference>
<dbReference type="InterPro" id="IPR015815">
    <property type="entry name" value="HIBADH-related"/>
</dbReference>
<evidence type="ECO:0000259" key="4">
    <source>
        <dbReference type="Pfam" id="PF03446"/>
    </source>
</evidence>
<keyword evidence="2 6" id="KW-0560">Oxidoreductase</keyword>
<keyword evidence="7" id="KW-1185">Reference proteome</keyword>
<dbReference type="Gene3D" id="1.10.1040.10">
    <property type="entry name" value="N-(1-d-carboxylethyl)-l-norvaline Dehydrogenase, domain 2"/>
    <property type="match status" value="1"/>
</dbReference>
<dbReference type="PIRSF" id="PIRSF000103">
    <property type="entry name" value="HIBADH"/>
    <property type="match status" value="1"/>
</dbReference>
<comment type="caution">
    <text evidence="6">The sequence shown here is derived from an EMBL/GenBank/DDBJ whole genome shotgun (WGS) entry which is preliminary data.</text>
</comment>
<evidence type="ECO:0000256" key="3">
    <source>
        <dbReference type="ARBA" id="ARBA00023027"/>
    </source>
</evidence>
<sequence>MREASRGEKSDLTVAVLGAGMMGSGMIRNMQRAGLTLRLYNRTAHRLHSLVERQDTLCETPAEAARGADVILSVVTDDAASEAVWYGPSGALAGAAPGTVGLECSTLSLACIERWSERLQAEGLLPIDSPTTGNRAGAEAGTLHLFLGGDLQAIESVRPVLDAISQAQYRFGPTGCGTRFKLLYNLFTGTMLVALGEAVGMAQAFGLDLQQVVNTFDATGFAIRNLKDKGQKMIEGSHDEVFSKVSILHKDMVYAMLSAADLQREYPVGEQAMERLSQVVRSGSGHLDVSATSLLYLQNVTGVNQKAVF</sequence>
<reference evidence="7" key="1">
    <citation type="journal article" date="2019" name="Int. J. Syst. Evol. Microbiol.">
        <title>The Global Catalogue of Microorganisms (GCM) 10K type strain sequencing project: providing services to taxonomists for standard genome sequencing and annotation.</title>
        <authorList>
            <consortium name="The Broad Institute Genomics Platform"/>
            <consortium name="The Broad Institute Genome Sequencing Center for Infectious Disease"/>
            <person name="Wu L."/>
            <person name="Ma J."/>
        </authorList>
    </citation>
    <scope>NUCLEOTIDE SEQUENCE [LARGE SCALE GENOMIC DNA]</scope>
    <source>
        <strain evidence="7">CGMCC 1.13574</strain>
    </source>
</reference>
<gene>
    <name evidence="6" type="ORF">ACFSOY_11265</name>
</gene>